<evidence type="ECO:0000313" key="2">
    <source>
        <dbReference type="EMBL" id="KAF4392557.1"/>
    </source>
</evidence>
<reference evidence="2 3" key="1">
    <citation type="journal article" date="2020" name="bioRxiv">
        <title>Sequence and annotation of 42 cannabis genomes reveals extensive copy number variation in cannabinoid synthesis and pathogen resistance genes.</title>
        <authorList>
            <person name="Mckernan K.J."/>
            <person name="Helbert Y."/>
            <person name="Kane L.T."/>
            <person name="Ebling H."/>
            <person name="Zhang L."/>
            <person name="Liu B."/>
            <person name="Eaton Z."/>
            <person name="Mclaughlin S."/>
            <person name="Kingan S."/>
            <person name="Baybayan P."/>
            <person name="Concepcion G."/>
            <person name="Jordan M."/>
            <person name="Riva A."/>
            <person name="Barbazuk W."/>
            <person name="Harkins T."/>
        </authorList>
    </citation>
    <scope>NUCLEOTIDE SEQUENCE [LARGE SCALE GENOMIC DNA]</scope>
    <source>
        <strain evidence="3">cv. Jamaican Lion 4</strain>
        <tissue evidence="2">Leaf</tissue>
    </source>
</reference>
<dbReference type="EMBL" id="JAATIQ010000052">
    <property type="protein sequence ID" value="KAF4392557.1"/>
    <property type="molecule type" value="Genomic_DNA"/>
</dbReference>
<organism evidence="2 3">
    <name type="scientific">Cannabis sativa</name>
    <name type="common">Hemp</name>
    <name type="synonym">Marijuana</name>
    <dbReference type="NCBI Taxonomy" id="3483"/>
    <lineage>
        <taxon>Eukaryota</taxon>
        <taxon>Viridiplantae</taxon>
        <taxon>Streptophyta</taxon>
        <taxon>Embryophyta</taxon>
        <taxon>Tracheophyta</taxon>
        <taxon>Spermatophyta</taxon>
        <taxon>Magnoliopsida</taxon>
        <taxon>eudicotyledons</taxon>
        <taxon>Gunneridae</taxon>
        <taxon>Pentapetalae</taxon>
        <taxon>rosids</taxon>
        <taxon>fabids</taxon>
        <taxon>Rosales</taxon>
        <taxon>Cannabaceae</taxon>
        <taxon>Cannabis</taxon>
    </lineage>
</organism>
<gene>
    <name evidence="2" type="ORF">G4B88_015200</name>
</gene>
<feature type="transmembrane region" description="Helical" evidence="1">
    <location>
        <begin position="12"/>
        <end position="35"/>
    </location>
</feature>
<dbReference type="Proteomes" id="UP000583929">
    <property type="component" value="Unassembled WGS sequence"/>
</dbReference>
<protein>
    <submittedName>
        <fullName evidence="2">Uncharacterized protein</fullName>
    </submittedName>
</protein>
<accession>A0A7J6HB69</accession>
<evidence type="ECO:0000313" key="3">
    <source>
        <dbReference type="Proteomes" id="UP000583929"/>
    </source>
</evidence>
<dbReference type="AlphaFoldDB" id="A0A7J6HB69"/>
<name>A0A7J6HB69_CANSA</name>
<keyword evidence="1" id="KW-0472">Membrane</keyword>
<keyword evidence="3" id="KW-1185">Reference proteome</keyword>
<proteinExistence type="predicted"/>
<keyword evidence="1" id="KW-1133">Transmembrane helix</keyword>
<evidence type="ECO:0000256" key="1">
    <source>
        <dbReference type="SAM" id="Phobius"/>
    </source>
</evidence>
<keyword evidence="1" id="KW-0812">Transmembrane</keyword>
<sequence>MDKIWIRTRESISTKGLTVGVGIMASISITLVNWVKDTEREGFEPSVNKSLHSSANAMP</sequence>
<comment type="caution">
    <text evidence="2">The sequence shown here is derived from an EMBL/GenBank/DDBJ whole genome shotgun (WGS) entry which is preliminary data.</text>
</comment>